<feature type="compositionally biased region" description="Basic and acidic residues" evidence="1">
    <location>
        <begin position="1"/>
        <end position="15"/>
    </location>
</feature>
<organism evidence="2">
    <name type="scientific">viral metagenome</name>
    <dbReference type="NCBI Taxonomy" id="1070528"/>
    <lineage>
        <taxon>unclassified sequences</taxon>
        <taxon>metagenomes</taxon>
        <taxon>organismal metagenomes</taxon>
    </lineage>
</organism>
<protein>
    <submittedName>
        <fullName evidence="2">Uncharacterized protein</fullName>
    </submittedName>
</protein>
<gene>
    <name evidence="2" type="ORF">MM171A02078_0007</name>
</gene>
<feature type="region of interest" description="Disordered" evidence="1">
    <location>
        <begin position="1"/>
        <end position="22"/>
    </location>
</feature>
<accession>A0A6M3M0A1</accession>
<dbReference type="EMBL" id="MT143565">
    <property type="protein sequence ID" value="QJA98248.1"/>
    <property type="molecule type" value="Genomic_DNA"/>
</dbReference>
<dbReference type="AlphaFoldDB" id="A0A6M3M0A1"/>
<name>A0A6M3M0A1_9ZZZZ</name>
<sequence length="88" mass="9885">MSEGLRKSWESRKETNMPSAEPLKIYQEAINLHQKGNRQQAAQMLAEAMGTEKPSRVLLDSIDLLLEHNSTPNDIVLRIVATETAPKD</sequence>
<evidence type="ECO:0000313" key="2">
    <source>
        <dbReference type="EMBL" id="QJA98248.1"/>
    </source>
</evidence>
<reference evidence="2" key="1">
    <citation type="submission" date="2020-03" db="EMBL/GenBank/DDBJ databases">
        <title>The deep terrestrial virosphere.</title>
        <authorList>
            <person name="Holmfeldt K."/>
            <person name="Nilsson E."/>
            <person name="Simone D."/>
            <person name="Lopez-Fernandez M."/>
            <person name="Wu X."/>
            <person name="de Brujin I."/>
            <person name="Lundin D."/>
            <person name="Andersson A."/>
            <person name="Bertilsson S."/>
            <person name="Dopson M."/>
        </authorList>
    </citation>
    <scope>NUCLEOTIDE SEQUENCE</scope>
    <source>
        <strain evidence="2">MM171A02078</strain>
    </source>
</reference>
<evidence type="ECO:0000256" key="1">
    <source>
        <dbReference type="SAM" id="MobiDB-lite"/>
    </source>
</evidence>
<proteinExistence type="predicted"/>